<protein>
    <recommendedName>
        <fullName evidence="1">RNA-directed DNA polymerase</fullName>
        <ecNumber evidence="1">2.7.7.49</ecNumber>
    </recommendedName>
</protein>
<evidence type="ECO:0000256" key="3">
    <source>
        <dbReference type="ARBA" id="ARBA00022695"/>
    </source>
</evidence>
<comment type="catalytic activity">
    <reaction evidence="9">
        <text>DNA(n) + a 2'-deoxyribonucleoside 5'-triphosphate = DNA(n+1) + diphosphate</text>
        <dbReference type="Rhea" id="RHEA:22508"/>
        <dbReference type="Rhea" id="RHEA-COMP:17339"/>
        <dbReference type="Rhea" id="RHEA-COMP:17340"/>
        <dbReference type="ChEBI" id="CHEBI:33019"/>
        <dbReference type="ChEBI" id="CHEBI:61560"/>
        <dbReference type="ChEBI" id="CHEBI:173112"/>
        <dbReference type="EC" id="2.7.7.49"/>
    </reaction>
</comment>
<evidence type="ECO:0000256" key="9">
    <source>
        <dbReference type="ARBA" id="ARBA00048173"/>
    </source>
</evidence>
<dbReference type="InterPro" id="IPR000123">
    <property type="entry name" value="Reverse_transcriptase_msDNA"/>
</dbReference>
<evidence type="ECO:0000313" key="11">
    <source>
        <dbReference type="EMBL" id="MQW05733.1"/>
    </source>
</evidence>
<dbReference type="AlphaFoldDB" id="A0A6A7ZS03"/>
<dbReference type="PRINTS" id="PR00866">
    <property type="entry name" value="RNADNAPOLMS"/>
</dbReference>
<dbReference type="PANTHER" id="PTHR34047:SF3">
    <property type="entry name" value="BLR2052 PROTEIN"/>
    <property type="match status" value="1"/>
</dbReference>
<keyword evidence="4" id="KW-0479">Metal-binding</keyword>
<comment type="similarity">
    <text evidence="8">Belongs to the bacterial reverse transcriptase family.</text>
</comment>
<dbReference type="GO" id="GO:0003964">
    <property type="term" value="F:RNA-directed DNA polymerase activity"/>
    <property type="evidence" value="ECO:0007669"/>
    <property type="project" value="UniProtKB-KW"/>
</dbReference>
<reference evidence="11" key="1">
    <citation type="journal article" date="2013" name="Genome Biol.">
        <title>Comparative genomics of the core and accessory genomes of 48 Sinorhizobium strains comprising five genospecies.</title>
        <authorList>
            <person name="Sugawara M."/>
            <person name="Epstein B."/>
            <person name="Badgley B.D."/>
            <person name="Unno T."/>
            <person name="Xu L."/>
            <person name="Reese J."/>
            <person name="Gyaneshwar P."/>
            <person name="Denny R."/>
            <person name="Mudge J."/>
            <person name="Bharti A.K."/>
            <person name="Farmer A.D."/>
            <person name="May G.D."/>
            <person name="Woodward J.E."/>
            <person name="Medigue C."/>
            <person name="Vallenet D."/>
            <person name="Lajus A."/>
            <person name="Rouy Z."/>
            <person name="Martinez-Vaz B."/>
            <person name="Tiffin P."/>
            <person name="Young N.D."/>
            <person name="Sadowsky M.J."/>
        </authorList>
    </citation>
    <scope>NUCLEOTIDE SEQUENCE</scope>
    <source>
        <strain evidence="11">M30</strain>
    </source>
</reference>
<evidence type="ECO:0000256" key="1">
    <source>
        <dbReference type="ARBA" id="ARBA00012493"/>
    </source>
</evidence>
<dbReference type="InterPro" id="IPR030931">
    <property type="entry name" value="Group_II_RT_mat"/>
</dbReference>
<dbReference type="PROSITE" id="PS50878">
    <property type="entry name" value="RT_POL"/>
    <property type="match status" value="1"/>
</dbReference>
<dbReference type="EC" id="2.7.7.49" evidence="1"/>
<dbReference type="SUPFAM" id="SSF56672">
    <property type="entry name" value="DNA/RNA polymerases"/>
    <property type="match status" value="1"/>
</dbReference>
<evidence type="ECO:0000256" key="8">
    <source>
        <dbReference type="ARBA" id="ARBA00034120"/>
    </source>
</evidence>
<dbReference type="Pfam" id="PF00078">
    <property type="entry name" value="RVT_1"/>
    <property type="match status" value="1"/>
</dbReference>
<dbReference type="Pfam" id="PF08388">
    <property type="entry name" value="GIIM"/>
    <property type="match status" value="1"/>
</dbReference>
<comment type="caution">
    <text evidence="11">The sequence shown here is derived from an EMBL/GenBank/DDBJ whole genome shotgun (WGS) entry which is preliminary data.</text>
</comment>
<accession>A0A6A7ZS03</accession>
<proteinExistence type="inferred from homology"/>
<dbReference type="CDD" id="cd01651">
    <property type="entry name" value="RT_G2_intron"/>
    <property type="match status" value="1"/>
</dbReference>
<dbReference type="GO" id="GO:0046872">
    <property type="term" value="F:metal ion binding"/>
    <property type="evidence" value="ECO:0007669"/>
    <property type="project" value="UniProtKB-KW"/>
</dbReference>
<dbReference type="InterPro" id="IPR043502">
    <property type="entry name" value="DNA/RNA_pol_sf"/>
</dbReference>
<evidence type="ECO:0000256" key="6">
    <source>
        <dbReference type="ARBA" id="ARBA00022918"/>
    </source>
</evidence>
<evidence type="ECO:0000256" key="2">
    <source>
        <dbReference type="ARBA" id="ARBA00022679"/>
    </source>
</evidence>
<dbReference type="PANTHER" id="PTHR34047">
    <property type="entry name" value="NUCLEAR INTRON MATURASE 1, MITOCHONDRIAL-RELATED"/>
    <property type="match status" value="1"/>
</dbReference>
<dbReference type="InterPro" id="IPR013597">
    <property type="entry name" value="Mat_intron_G2"/>
</dbReference>
<dbReference type="NCBIfam" id="TIGR04416">
    <property type="entry name" value="group_II_RT_mat"/>
    <property type="match status" value="1"/>
</dbReference>
<dbReference type="InterPro" id="IPR051083">
    <property type="entry name" value="GrpII_Intron_Splice-Mob/Def"/>
</dbReference>
<sequence length="419" mass="48089">MTSESTTDKPFRIEKRRVYEAYKAVKANRGAAGVDGQTLEIFEKDLAANLYKIWNRMSSGTYFPPPVRAVSIPKKAGGERVLGVPTVSDRIAQMVVKQMIEPDLDSLFLPDSYGYRPGKSALDAVGVTRQRCWKYDWVLEFDIKGLFDNLPHDLLLKAVRKDVKCNWALLYIERWLTAPMEKNGEVIERSRGTPQGGVVSPILANLFLHYAFDLWMTRTHPDLPWCRYADDGLVHCQSEQQAEALKVELSSRLAACGLQMHPTKTKIVYCKDQRRREAYPNVTFDFLGYQFRPRRVANTQRDEFFCGYTPAVSPTALKSMRATIKSLNIPRQTPGTLAEIAKQLNPLLRGWIAYYGRYSRSALSTLADYVNQKLRAWIRRKFKRFQSHKTRASLFLRKLARENPGLFVHWKAFGTNTFT</sequence>
<dbReference type="EMBL" id="WISP01000139">
    <property type="protein sequence ID" value="MQW05733.1"/>
    <property type="molecule type" value="Genomic_DNA"/>
</dbReference>
<name>A0A6A7ZS03_RHIML</name>
<evidence type="ECO:0000256" key="4">
    <source>
        <dbReference type="ARBA" id="ARBA00022723"/>
    </source>
</evidence>
<keyword evidence="2 11" id="KW-0808">Transferase</keyword>
<evidence type="ECO:0000259" key="10">
    <source>
        <dbReference type="PROSITE" id="PS50878"/>
    </source>
</evidence>
<dbReference type="InterPro" id="IPR000477">
    <property type="entry name" value="RT_dom"/>
</dbReference>
<keyword evidence="5" id="KW-0460">Magnesium</keyword>
<keyword evidence="3 11" id="KW-0548">Nucleotidyltransferase</keyword>
<evidence type="ECO:0000256" key="5">
    <source>
        <dbReference type="ARBA" id="ARBA00022842"/>
    </source>
</evidence>
<dbReference type="GO" id="GO:0051607">
    <property type="term" value="P:defense response to virus"/>
    <property type="evidence" value="ECO:0007669"/>
    <property type="project" value="UniProtKB-KW"/>
</dbReference>
<dbReference type="EMBL" id="WISP01000159">
    <property type="protein sequence ID" value="MQW06216.1"/>
    <property type="molecule type" value="Genomic_DNA"/>
</dbReference>
<dbReference type="RefSeq" id="WP_010975503.1">
    <property type="nucleotide sequence ID" value="NZ_CP019586.1"/>
</dbReference>
<evidence type="ECO:0000313" key="12">
    <source>
        <dbReference type="EMBL" id="MQW06216.1"/>
    </source>
</evidence>
<feature type="domain" description="Reverse transcriptase" evidence="10">
    <location>
        <begin position="53"/>
        <end position="291"/>
    </location>
</feature>
<dbReference type="GO" id="GO:0003723">
    <property type="term" value="F:RNA binding"/>
    <property type="evidence" value="ECO:0007669"/>
    <property type="project" value="InterPro"/>
</dbReference>
<dbReference type="OMA" id="RMVYCKD"/>
<gene>
    <name evidence="11" type="primary">ltrA</name>
    <name evidence="11" type="ORF">GHK45_18820</name>
    <name evidence="12" type="ORF">GHK45_21490</name>
</gene>
<organism evidence="11">
    <name type="scientific">Rhizobium meliloti</name>
    <name type="common">Ensifer meliloti</name>
    <name type="synonym">Sinorhizobium meliloti</name>
    <dbReference type="NCBI Taxonomy" id="382"/>
    <lineage>
        <taxon>Bacteria</taxon>
        <taxon>Pseudomonadati</taxon>
        <taxon>Pseudomonadota</taxon>
        <taxon>Alphaproteobacteria</taxon>
        <taxon>Hyphomicrobiales</taxon>
        <taxon>Rhizobiaceae</taxon>
        <taxon>Sinorhizobium/Ensifer group</taxon>
        <taxon>Sinorhizobium</taxon>
    </lineage>
</organism>
<keyword evidence="7" id="KW-0051">Antiviral defense</keyword>
<evidence type="ECO:0000256" key="7">
    <source>
        <dbReference type="ARBA" id="ARBA00023118"/>
    </source>
</evidence>
<keyword evidence="6 11" id="KW-0695">RNA-directed DNA polymerase</keyword>